<dbReference type="EMBL" id="CP066690">
    <property type="protein sequence ID" value="QQG45475.1"/>
    <property type="molecule type" value="Genomic_DNA"/>
</dbReference>
<evidence type="ECO:0000313" key="3">
    <source>
        <dbReference type="Proteomes" id="UP000595618"/>
    </source>
</evidence>
<accession>A0A7T5UQU3</accession>
<sequence>MPSMQNFYNLTSTELNAAVIVLNILLSFAAAAVIVGVYRKTHRGLSYSRSFVVTLMMVCTLGSVVMMVVQENLIGAFALLGAFSMIRFRTIVKDTKDVAYVFFALVEGVAIGTGNYAIAGIALTFIAIALLVVHRKRLGAAFRTGYLIMLQAGSAFDPIKLNELFRSLGVTYHVLHIKSSGEEMEYSLAVELAEGLGPERVVSSLSALPHVHSVDLMTGKESVEY</sequence>
<name>A0A7T5UQU3_9BACT</name>
<keyword evidence="1" id="KW-1133">Transmembrane helix</keyword>
<evidence type="ECO:0000256" key="1">
    <source>
        <dbReference type="SAM" id="Phobius"/>
    </source>
</evidence>
<gene>
    <name evidence="2" type="ORF">HYW89_00860</name>
</gene>
<feature type="transmembrane region" description="Helical" evidence="1">
    <location>
        <begin position="15"/>
        <end position="38"/>
    </location>
</feature>
<feature type="transmembrane region" description="Helical" evidence="1">
    <location>
        <begin position="100"/>
        <end position="133"/>
    </location>
</feature>
<proteinExistence type="predicted"/>
<evidence type="ECO:0000313" key="2">
    <source>
        <dbReference type="EMBL" id="QQG45475.1"/>
    </source>
</evidence>
<keyword evidence="1" id="KW-0472">Membrane</keyword>
<keyword evidence="1" id="KW-0812">Transmembrane</keyword>
<reference evidence="2 3" key="1">
    <citation type="submission" date="2020-07" db="EMBL/GenBank/DDBJ databases">
        <title>Huge and variable diversity of episymbiotic CPR bacteria and DPANN archaea in groundwater ecosystems.</title>
        <authorList>
            <person name="He C.Y."/>
            <person name="Keren R."/>
            <person name="Whittaker M."/>
            <person name="Farag I.F."/>
            <person name="Doudna J."/>
            <person name="Cate J.H.D."/>
            <person name="Banfield J.F."/>
        </authorList>
    </citation>
    <scope>NUCLEOTIDE SEQUENCE [LARGE SCALE GENOMIC DNA]</scope>
    <source>
        <strain evidence="2">NC_groundwater_541_Ag_S-0.1um_46_50</strain>
    </source>
</reference>
<dbReference type="Pfam" id="PF16316">
    <property type="entry name" value="DUF4956"/>
    <property type="match status" value="1"/>
</dbReference>
<dbReference type="Proteomes" id="UP000595618">
    <property type="component" value="Chromosome"/>
</dbReference>
<feature type="transmembrane region" description="Helical" evidence="1">
    <location>
        <begin position="50"/>
        <end position="80"/>
    </location>
</feature>
<dbReference type="InterPro" id="IPR032531">
    <property type="entry name" value="DUF4956"/>
</dbReference>
<organism evidence="2 3">
    <name type="scientific">Candidatus Sungiibacteriota bacterium</name>
    <dbReference type="NCBI Taxonomy" id="2750080"/>
    <lineage>
        <taxon>Bacteria</taxon>
        <taxon>Candidatus Sungiibacteriota</taxon>
    </lineage>
</organism>
<protein>
    <submittedName>
        <fullName evidence="2">DUF4956 domain-containing protein</fullName>
    </submittedName>
</protein>
<dbReference type="AlphaFoldDB" id="A0A7T5UQU3"/>